<dbReference type="GeneTree" id="ENSGT00940000155447"/>
<keyword evidence="6" id="KW-0732">Signal</keyword>
<evidence type="ECO:0000256" key="3">
    <source>
        <dbReference type="ARBA" id="ARBA00022553"/>
    </source>
</evidence>
<keyword evidence="12" id="KW-0472">Membrane</keyword>
<keyword evidence="4" id="KW-0808">Transferase</keyword>
<dbReference type="Ensembl" id="ENSDCDT00010061623.1">
    <property type="protein sequence ID" value="ENSDCDP00010051176.1"/>
    <property type="gene ID" value="ENSDCDG00010030187.1"/>
</dbReference>
<evidence type="ECO:0000256" key="4">
    <source>
        <dbReference type="ARBA" id="ARBA00022679"/>
    </source>
</evidence>
<dbReference type="InterPro" id="IPR052615">
    <property type="entry name" value="FGFRL"/>
</dbReference>
<keyword evidence="10" id="KW-0067">ATP-binding</keyword>
<dbReference type="EC" id="2.7.10.1" evidence="2"/>
<keyword evidence="17" id="KW-0393">Immunoglobulin domain</keyword>
<evidence type="ECO:0000256" key="11">
    <source>
        <dbReference type="ARBA" id="ARBA00022989"/>
    </source>
</evidence>
<evidence type="ECO:0000313" key="19">
    <source>
        <dbReference type="Ensembl" id="ENSDCDP00010051176.1"/>
    </source>
</evidence>
<evidence type="ECO:0000259" key="18">
    <source>
        <dbReference type="PROSITE" id="PS50835"/>
    </source>
</evidence>
<keyword evidence="5" id="KW-0812">Transmembrane</keyword>
<dbReference type="GO" id="GO:0005524">
    <property type="term" value="F:ATP binding"/>
    <property type="evidence" value="ECO:0007669"/>
    <property type="project" value="UniProtKB-KW"/>
</dbReference>
<dbReference type="InterPro" id="IPR013783">
    <property type="entry name" value="Ig-like_fold"/>
</dbReference>
<organism evidence="19 20">
    <name type="scientific">Denticeps clupeoides</name>
    <name type="common">denticle herring</name>
    <dbReference type="NCBI Taxonomy" id="299321"/>
    <lineage>
        <taxon>Eukaryota</taxon>
        <taxon>Metazoa</taxon>
        <taxon>Chordata</taxon>
        <taxon>Craniata</taxon>
        <taxon>Vertebrata</taxon>
        <taxon>Euteleostomi</taxon>
        <taxon>Actinopterygii</taxon>
        <taxon>Neopterygii</taxon>
        <taxon>Teleostei</taxon>
        <taxon>Clupei</taxon>
        <taxon>Clupeiformes</taxon>
        <taxon>Denticipitoidei</taxon>
        <taxon>Denticipitidae</taxon>
        <taxon>Denticeps</taxon>
    </lineage>
</organism>
<dbReference type="FunFam" id="2.60.40.10:FF:000016">
    <property type="entry name" value="Fibroblast growth factor receptor"/>
    <property type="match status" value="1"/>
</dbReference>
<dbReference type="InterPro" id="IPR036179">
    <property type="entry name" value="Ig-like_dom_sf"/>
</dbReference>
<evidence type="ECO:0000313" key="20">
    <source>
        <dbReference type="Proteomes" id="UP000694580"/>
    </source>
</evidence>
<reference evidence="19 20" key="1">
    <citation type="submission" date="2020-06" db="EMBL/GenBank/DDBJ databases">
        <authorList>
            <consortium name="Wellcome Sanger Institute Data Sharing"/>
        </authorList>
    </citation>
    <scope>NUCLEOTIDE SEQUENCE [LARGE SCALE GENOMIC DNA]</scope>
</reference>
<evidence type="ECO:0000256" key="13">
    <source>
        <dbReference type="ARBA" id="ARBA00023137"/>
    </source>
</evidence>
<dbReference type="Pfam" id="PF07679">
    <property type="entry name" value="I-set"/>
    <property type="match status" value="2"/>
</dbReference>
<dbReference type="SUPFAM" id="SSF48726">
    <property type="entry name" value="Immunoglobulin"/>
    <property type="match status" value="2"/>
</dbReference>
<dbReference type="GO" id="GO:0017134">
    <property type="term" value="F:fibroblast growth factor binding"/>
    <property type="evidence" value="ECO:0007669"/>
    <property type="project" value="TreeGrafter"/>
</dbReference>
<dbReference type="InterPro" id="IPR003598">
    <property type="entry name" value="Ig_sub2"/>
</dbReference>
<name>A0AAY4E2T2_9TELE</name>
<comment type="subcellular location">
    <subcellularLocation>
        <location evidence="1">Membrane</location>
        <topology evidence="1">Single-pass membrane protein</topology>
    </subcellularLocation>
</comment>
<evidence type="ECO:0000256" key="7">
    <source>
        <dbReference type="ARBA" id="ARBA00022737"/>
    </source>
</evidence>
<feature type="domain" description="Ig-like" evidence="18">
    <location>
        <begin position="120"/>
        <end position="178"/>
    </location>
</feature>
<evidence type="ECO:0000256" key="9">
    <source>
        <dbReference type="ARBA" id="ARBA00022777"/>
    </source>
</evidence>
<keyword evidence="9" id="KW-0418">Kinase</keyword>
<dbReference type="PANTHER" id="PTHR19890">
    <property type="entry name" value="FIBROBLAST GROWTH FACTOR RECEPTOR"/>
    <property type="match status" value="1"/>
</dbReference>
<proteinExistence type="predicted"/>
<keyword evidence="16" id="KW-0325">Glycoprotein</keyword>
<evidence type="ECO:0000256" key="2">
    <source>
        <dbReference type="ARBA" id="ARBA00011902"/>
    </source>
</evidence>
<dbReference type="FunFam" id="2.60.40.10:FF:000020">
    <property type="entry name" value="Fibroblast growth factor receptor"/>
    <property type="match status" value="1"/>
</dbReference>
<keyword evidence="20" id="KW-1185">Reference proteome</keyword>
<dbReference type="InterPro" id="IPR013098">
    <property type="entry name" value="Ig_I-set"/>
</dbReference>
<evidence type="ECO:0000256" key="10">
    <source>
        <dbReference type="ARBA" id="ARBA00022840"/>
    </source>
</evidence>
<keyword evidence="7" id="KW-0677">Repeat</keyword>
<reference evidence="19" key="3">
    <citation type="submission" date="2025-09" db="UniProtKB">
        <authorList>
            <consortium name="Ensembl"/>
        </authorList>
    </citation>
    <scope>IDENTIFICATION</scope>
</reference>
<evidence type="ECO:0000256" key="16">
    <source>
        <dbReference type="ARBA" id="ARBA00023180"/>
    </source>
</evidence>
<keyword evidence="8" id="KW-0547">Nucleotide-binding</keyword>
<dbReference type="InterPro" id="IPR003599">
    <property type="entry name" value="Ig_sub"/>
</dbReference>
<dbReference type="GO" id="GO:0005886">
    <property type="term" value="C:plasma membrane"/>
    <property type="evidence" value="ECO:0007669"/>
    <property type="project" value="TreeGrafter"/>
</dbReference>
<evidence type="ECO:0000256" key="17">
    <source>
        <dbReference type="ARBA" id="ARBA00023319"/>
    </source>
</evidence>
<dbReference type="GO" id="GO:0005007">
    <property type="term" value="F:fibroblast growth factor receptor activity"/>
    <property type="evidence" value="ECO:0007669"/>
    <property type="project" value="TreeGrafter"/>
</dbReference>
<evidence type="ECO:0000256" key="14">
    <source>
        <dbReference type="ARBA" id="ARBA00023157"/>
    </source>
</evidence>
<dbReference type="PANTHER" id="PTHR19890:SF10">
    <property type="entry name" value="FIBROBLAST GROWTH FACTOR RECEPTOR-LIKE 1"/>
    <property type="match status" value="1"/>
</dbReference>
<accession>A0AAY4E2T2</accession>
<evidence type="ECO:0000256" key="5">
    <source>
        <dbReference type="ARBA" id="ARBA00022692"/>
    </source>
</evidence>
<dbReference type="AlphaFoldDB" id="A0AAY4E2T2"/>
<keyword evidence="15" id="KW-0675">Receptor</keyword>
<keyword evidence="11" id="KW-1133">Transmembrane helix</keyword>
<evidence type="ECO:0000256" key="15">
    <source>
        <dbReference type="ARBA" id="ARBA00023170"/>
    </source>
</evidence>
<dbReference type="InterPro" id="IPR007110">
    <property type="entry name" value="Ig-like_dom"/>
</dbReference>
<dbReference type="Gene3D" id="2.60.40.10">
    <property type="entry name" value="Immunoglobulins"/>
    <property type="match status" value="2"/>
</dbReference>
<keyword evidence="14" id="KW-1015">Disulfide bond</keyword>
<protein>
    <recommendedName>
        <fullName evidence="2">receptor protein-tyrosine kinase</fullName>
        <ecNumber evidence="2">2.7.10.1</ecNumber>
    </recommendedName>
</protein>
<dbReference type="PROSITE" id="PS50835">
    <property type="entry name" value="IG_LIKE"/>
    <property type="match status" value="1"/>
</dbReference>
<dbReference type="SMART" id="SM00408">
    <property type="entry name" value="IGc2"/>
    <property type="match status" value="1"/>
</dbReference>
<dbReference type="Proteomes" id="UP000694580">
    <property type="component" value="Chromosome 2"/>
</dbReference>
<reference evidence="19" key="2">
    <citation type="submission" date="2025-08" db="UniProtKB">
        <authorList>
            <consortium name="Ensembl"/>
        </authorList>
    </citation>
    <scope>IDENTIFICATION</scope>
</reference>
<dbReference type="SMART" id="SM00409">
    <property type="entry name" value="IG"/>
    <property type="match status" value="2"/>
</dbReference>
<evidence type="ECO:0000256" key="1">
    <source>
        <dbReference type="ARBA" id="ARBA00004167"/>
    </source>
</evidence>
<evidence type="ECO:0000256" key="6">
    <source>
        <dbReference type="ARBA" id="ARBA00022729"/>
    </source>
</evidence>
<evidence type="ECO:0000256" key="12">
    <source>
        <dbReference type="ARBA" id="ARBA00023136"/>
    </source>
</evidence>
<evidence type="ECO:0000256" key="8">
    <source>
        <dbReference type="ARBA" id="ARBA00022741"/>
    </source>
</evidence>
<keyword evidence="13" id="KW-0829">Tyrosine-protein kinase</keyword>
<sequence>SLSSPSWAPQWTSPEKMEKKLHAVLQPTLTAGPFRQEDRMGGYLGETVLRHQHWTLIMESVVPSDKGNYTCVLENEFGSINHTYTLDVVERSPHRPILQAGLPANTTVHIGEDARFVCKWLKHIQKNVVCNRVVGLQRSGINSSDVEVLTLNNVTEDDAGQYTCKVSNYIGRSTSQAG</sequence>
<keyword evidence="3" id="KW-0597">Phosphoprotein</keyword>